<dbReference type="AlphaFoldDB" id="A0A451GF50"/>
<gene>
    <name evidence="2" type="ORF">EGC76_05740</name>
</gene>
<dbReference type="GO" id="GO:0015128">
    <property type="term" value="F:gluconate transmembrane transporter activity"/>
    <property type="evidence" value="ECO:0007669"/>
    <property type="project" value="InterPro"/>
</dbReference>
<name>A0A451GF50_9GAMM</name>
<dbReference type="OrthoDB" id="86125at2"/>
<feature type="transmembrane region" description="Helical" evidence="1">
    <location>
        <begin position="100"/>
        <end position="122"/>
    </location>
</feature>
<proteinExistence type="predicted"/>
<evidence type="ECO:0000313" key="3">
    <source>
        <dbReference type="Proteomes" id="UP000288789"/>
    </source>
</evidence>
<dbReference type="PANTHER" id="PTHR30354">
    <property type="entry name" value="GNT FAMILY GLUCONATE TRANSPORTER"/>
    <property type="match status" value="1"/>
</dbReference>
<keyword evidence="3" id="KW-1185">Reference proteome</keyword>
<organism evidence="2 3">
    <name type="scientific">Pseudidiomarina gelatinasegens</name>
    <dbReference type="NCBI Taxonomy" id="2487740"/>
    <lineage>
        <taxon>Bacteria</taxon>
        <taxon>Pseudomonadati</taxon>
        <taxon>Pseudomonadota</taxon>
        <taxon>Gammaproteobacteria</taxon>
        <taxon>Alteromonadales</taxon>
        <taxon>Idiomarinaceae</taxon>
        <taxon>Pseudidiomarina</taxon>
    </lineage>
</organism>
<dbReference type="InterPro" id="IPR003474">
    <property type="entry name" value="Glcn_transporter"/>
</dbReference>
<feature type="transmembrane region" description="Helical" evidence="1">
    <location>
        <begin position="395"/>
        <end position="418"/>
    </location>
</feature>
<feature type="transmembrane region" description="Helical" evidence="1">
    <location>
        <begin position="6"/>
        <end position="37"/>
    </location>
</feature>
<dbReference type="GO" id="GO:0005886">
    <property type="term" value="C:plasma membrane"/>
    <property type="evidence" value="ECO:0007669"/>
    <property type="project" value="TreeGrafter"/>
</dbReference>
<feature type="transmembrane region" description="Helical" evidence="1">
    <location>
        <begin position="430"/>
        <end position="452"/>
    </location>
</feature>
<evidence type="ECO:0000313" key="2">
    <source>
        <dbReference type="EMBL" id="RWU11758.1"/>
    </source>
</evidence>
<accession>A0A451GF50</accession>
<keyword evidence="1" id="KW-0812">Transmembrane</keyword>
<feature type="transmembrane region" description="Helical" evidence="1">
    <location>
        <begin position="309"/>
        <end position="330"/>
    </location>
</feature>
<feature type="transmembrane region" description="Helical" evidence="1">
    <location>
        <begin position="336"/>
        <end position="355"/>
    </location>
</feature>
<feature type="transmembrane region" description="Helical" evidence="1">
    <location>
        <begin position="278"/>
        <end position="297"/>
    </location>
</feature>
<dbReference type="Proteomes" id="UP000288789">
    <property type="component" value="Unassembled WGS sequence"/>
</dbReference>
<comment type="caution">
    <text evidence="2">The sequence shown here is derived from an EMBL/GenBank/DDBJ whole genome shotgun (WGS) entry which is preliminary data.</text>
</comment>
<feature type="transmembrane region" description="Helical" evidence="1">
    <location>
        <begin position="143"/>
        <end position="162"/>
    </location>
</feature>
<feature type="transmembrane region" description="Helical" evidence="1">
    <location>
        <begin position="58"/>
        <end position="80"/>
    </location>
</feature>
<protein>
    <submittedName>
        <fullName evidence="2">GntP family permease</fullName>
    </submittedName>
</protein>
<reference evidence="2 3" key="1">
    <citation type="submission" date="2018-12" db="EMBL/GenBank/DDBJ databases">
        <authorList>
            <person name="Li A."/>
            <person name="Zhang M."/>
            <person name="Zhu H."/>
        </authorList>
    </citation>
    <scope>NUCLEOTIDE SEQUENCE [LARGE SCALE GENOMIC DNA]</scope>
    <source>
        <strain evidence="2 3">R04H25</strain>
    </source>
</reference>
<feature type="transmembrane region" description="Helical" evidence="1">
    <location>
        <begin position="182"/>
        <end position="201"/>
    </location>
</feature>
<sequence>MIADLGLVVGLVLLIVLALRGVNILLAVLVSVLVIGVANNIPIQDIFLKHFPFGPSGAFSFAGNFLLLFLCGGLFGRIMATSHAAQGVAVGIIERLGQKRALLIAMLVCALLTYGGVVVFVVMFTMYPIGVTLMRTANIPRRLYAAAIALGAGTFTMTALPGTPSIHNVIAARSLSTDLFAGGWYGVFAGAVMAVLGMWYLQWQWQRARQRGENYVANEKDHQMAALAPRPDQSMPSLWMSLLPIFVVLGTIVLPRVLEMSGVQSVWQDFANQQPVLWASFALIVGSLLCFILFRPVRKQFVTAAGKGVDDALLPLINTAAVIGFGGVVIQTEGFHAFAAWLLALEIPTLMSVFVSANLISGVTASASGGLQIFMSSLAPAYLESGIAPELLHRIANLAAGGLDSLPHSGAVIALLTLMGLTHKEAYRDIFVVTVLIPMIAALLAVITALILV</sequence>
<dbReference type="PANTHER" id="PTHR30354:SF7">
    <property type="entry name" value="BLL7963 PROTEIN"/>
    <property type="match status" value="1"/>
</dbReference>
<feature type="transmembrane region" description="Helical" evidence="1">
    <location>
        <begin position="238"/>
        <end position="258"/>
    </location>
</feature>
<keyword evidence="1" id="KW-1133">Transmembrane helix</keyword>
<dbReference type="RefSeq" id="WP_128352042.1">
    <property type="nucleotide sequence ID" value="NZ_JBLXIM010000001.1"/>
</dbReference>
<evidence type="ECO:0000256" key="1">
    <source>
        <dbReference type="SAM" id="Phobius"/>
    </source>
</evidence>
<keyword evidence="1" id="KW-0472">Membrane</keyword>
<dbReference type="EMBL" id="RSFE01000003">
    <property type="protein sequence ID" value="RWU11758.1"/>
    <property type="molecule type" value="Genomic_DNA"/>
</dbReference>